<dbReference type="InterPro" id="IPR045886">
    <property type="entry name" value="ThiF/MoeB/HesA"/>
</dbReference>
<keyword evidence="4" id="KW-1185">Reference proteome</keyword>
<dbReference type="RefSeq" id="WP_376864224.1">
    <property type="nucleotide sequence ID" value="NZ_JBHRYB010000001.1"/>
</dbReference>
<evidence type="ECO:0000313" key="4">
    <source>
        <dbReference type="Proteomes" id="UP001595722"/>
    </source>
</evidence>
<dbReference type="InterPro" id="IPR000594">
    <property type="entry name" value="ThiF_NAD_FAD-bd"/>
</dbReference>
<evidence type="ECO:0000259" key="2">
    <source>
        <dbReference type="Pfam" id="PF00899"/>
    </source>
</evidence>
<dbReference type="SUPFAM" id="SSF69572">
    <property type="entry name" value="Activating enzymes of the ubiquitin-like proteins"/>
    <property type="match status" value="1"/>
</dbReference>
<organism evidence="3 4">
    <name type="scientific">Bacterioplanoides pacificum</name>
    <dbReference type="NCBI Taxonomy" id="1171596"/>
    <lineage>
        <taxon>Bacteria</taxon>
        <taxon>Pseudomonadati</taxon>
        <taxon>Pseudomonadota</taxon>
        <taxon>Gammaproteobacteria</taxon>
        <taxon>Oceanospirillales</taxon>
        <taxon>Oceanospirillaceae</taxon>
        <taxon>Bacterioplanoides</taxon>
    </lineage>
</organism>
<gene>
    <name evidence="3" type="ORF">ACFOMG_00945</name>
</gene>
<feature type="domain" description="THIF-type NAD/FAD binding fold" evidence="2">
    <location>
        <begin position="22"/>
        <end position="203"/>
    </location>
</feature>
<dbReference type="InterPro" id="IPR035985">
    <property type="entry name" value="Ubiquitin-activating_enz"/>
</dbReference>
<protein>
    <submittedName>
        <fullName evidence="3">HesA/MoeB/ThiF family protein</fullName>
    </submittedName>
</protein>
<comment type="caution">
    <text evidence="3">The sequence shown here is derived from an EMBL/GenBank/DDBJ whole genome shotgun (WGS) entry which is preliminary data.</text>
</comment>
<dbReference type="Pfam" id="PF00899">
    <property type="entry name" value="ThiF"/>
    <property type="match status" value="1"/>
</dbReference>
<proteinExistence type="predicted"/>
<evidence type="ECO:0000313" key="3">
    <source>
        <dbReference type="EMBL" id="MFC3678674.1"/>
    </source>
</evidence>
<accession>A0ABV7VMG4</accession>
<feature type="region of interest" description="Disordered" evidence="1">
    <location>
        <begin position="272"/>
        <end position="298"/>
    </location>
</feature>
<feature type="compositionally biased region" description="Low complexity" evidence="1">
    <location>
        <begin position="279"/>
        <end position="289"/>
    </location>
</feature>
<name>A0ABV7VMG4_9GAMM</name>
<dbReference type="PANTHER" id="PTHR43267:SF1">
    <property type="entry name" value="TRNA THREONYLCARBAMOYLADENOSINE DEHYDRATASE"/>
    <property type="match status" value="1"/>
</dbReference>
<dbReference type="EMBL" id="JBHRYB010000001">
    <property type="protein sequence ID" value="MFC3678674.1"/>
    <property type="molecule type" value="Genomic_DNA"/>
</dbReference>
<evidence type="ECO:0000256" key="1">
    <source>
        <dbReference type="SAM" id="MobiDB-lite"/>
    </source>
</evidence>
<reference evidence="4" key="1">
    <citation type="journal article" date="2019" name="Int. J. Syst. Evol. Microbiol.">
        <title>The Global Catalogue of Microorganisms (GCM) 10K type strain sequencing project: providing services to taxonomists for standard genome sequencing and annotation.</title>
        <authorList>
            <consortium name="The Broad Institute Genomics Platform"/>
            <consortium name="The Broad Institute Genome Sequencing Center for Infectious Disease"/>
            <person name="Wu L."/>
            <person name="Ma J."/>
        </authorList>
    </citation>
    <scope>NUCLEOTIDE SEQUENCE [LARGE SCALE GENOMIC DNA]</scope>
    <source>
        <strain evidence="4">KCTC 42424</strain>
    </source>
</reference>
<dbReference type="PANTHER" id="PTHR43267">
    <property type="entry name" value="TRNA THREONYLCARBAMOYLADENOSINE DEHYDRATASE"/>
    <property type="match status" value="1"/>
</dbReference>
<dbReference type="Proteomes" id="UP001595722">
    <property type="component" value="Unassembled WGS sequence"/>
</dbReference>
<sequence length="587" mass="65866">MTQHPDVQKDKESFYQEFTLRNAGFISDSEQHTLRQAHILIAGCGSTGGSVIEVLVRSGAENLALADNGSYELNNANRQNMVLTDVGRAKVDVFAERMLQINPHVAISCHAHGITPDNVDELVQWADIIVDAVDVTGRSGLEMKFLLHQVAQRQHKAVICGYDMAAAQYVPVFDYRDEQLALLDNLLTAEDVATLDPLQACARLIPDEFIPPQMFAELERHQQGKDYTSQLCLAANLFGVLGSTLVLDMLNGRPVCNDNYVDLWSLMRRPQADVQTDEQQQQRQQQRQQLRAWANGPGGDSDPFFLDRSVRHYQPPHLPSLAVDYPQQRLHQAAGISAYAISQRQLDNTISRQLLRFAFVHYARVGFINADQAARGLLHHEPLQQLHDDDVHIILSDDNNGQLLAYSTLKAPLSDSHRFGDSQRPAFAVEQAFGRDLYQQTDALADLPLAAVREIGRVTKAELDDPATNARVGIMLLHAYRLLVSQPQYGIRAFVGDGEKQVTLRNLTFYGFNPQLLPARQSLLADDHLYQPRYQGRDVRPFWLLLEQLDQQRANDVSALLQLDDDTLLSRLASSRSNATKELEAQL</sequence>
<dbReference type="Gene3D" id="3.40.50.720">
    <property type="entry name" value="NAD(P)-binding Rossmann-like Domain"/>
    <property type="match status" value="1"/>
</dbReference>